<dbReference type="NCBIfam" id="NF005559">
    <property type="entry name" value="PRK07231.1"/>
    <property type="match status" value="1"/>
</dbReference>
<dbReference type="PANTHER" id="PTHR42760:SF122">
    <property type="entry name" value="NAD(P)-BINDING PROTEIN"/>
    <property type="match status" value="1"/>
</dbReference>
<evidence type="ECO:0000313" key="2">
    <source>
        <dbReference type="EMBL" id="GGH15384.1"/>
    </source>
</evidence>
<dbReference type="Gene3D" id="3.40.50.720">
    <property type="entry name" value="NAD(P)-binding Rossmann-like Domain"/>
    <property type="match status" value="1"/>
</dbReference>
<evidence type="ECO:0000256" key="1">
    <source>
        <dbReference type="ARBA" id="ARBA00006484"/>
    </source>
</evidence>
<dbReference type="Pfam" id="PF13561">
    <property type="entry name" value="adh_short_C2"/>
    <property type="match status" value="1"/>
</dbReference>
<protein>
    <submittedName>
        <fullName evidence="2">Dehydrogenase</fullName>
    </submittedName>
</protein>
<organism evidence="2 3">
    <name type="scientific">Alsobacter metallidurans</name>
    <dbReference type="NCBI Taxonomy" id="340221"/>
    <lineage>
        <taxon>Bacteria</taxon>
        <taxon>Pseudomonadati</taxon>
        <taxon>Pseudomonadota</taxon>
        <taxon>Alphaproteobacteria</taxon>
        <taxon>Hyphomicrobiales</taxon>
        <taxon>Alsobacteraceae</taxon>
        <taxon>Alsobacter</taxon>
    </lineage>
</organism>
<comment type="caution">
    <text evidence="2">The sequence shown here is derived from an EMBL/GenBank/DDBJ whole genome shotgun (WGS) entry which is preliminary data.</text>
</comment>
<dbReference type="SUPFAM" id="SSF51735">
    <property type="entry name" value="NAD(P)-binding Rossmann-fold domains"/>
    <property type="match status" value="1"/>
</dbReference>
<dbReference type="PRINTS" id="PR00080">
    <property type="entry name" value="SDRFAMILY"/>
</dbReference>
<dbReference type="EMBL" id="BMES01000001">
    <property type="protein sequence ID" value="GGH15384.1"/>
    <property type="molecule type" value="Genomic_DNA"/>
</dbReference>
<gene>
    <name evidence="2" type="ORF">GCM10007036_15370</name>
</gene>
<dbReference type="AlphaFoldDB" id="A0A917MJ51"/>
<comment type="similarity">
    <text evidence="1">Belongs to the short-chain dehydrogenases/reductases (SDR) family.</text>
</comment>
<proteinExistence type="inferred from homology"/>
<dbReference type="GO" id="GO:0016616">
    <property type="term" value="F:oxidoreductase activity, acting on the CH-OH group of donors, NAD or NADP as acceptor"/>
    <property type="evidence" value="ECO:0007669"/>
    <property type="project" value="TreeGrafter"/>
</dbReference>
<accession>A0A917MJ51</accession>
<dbReference type="InterPro" id="IPR036291">
    <property type="entry name" value="NAD(P)-bd_dom_sf"/>
</dbReference>
<dbReference type="Proteomes" id="UP000603912">
    <property type="component" value="Unassembled WGS sequence"/>
</dbReference>
<dbReference type="PRINTS" id="PR00081">
    <property type="entry name" value="GDHRDH"/>
</dbReference>
<evidence type="ECO:0000313" key="3">
    <source>
        <dbReference type="Proteomes" id="UP000603912"/>
    </source>
</evidence>
<dbReference type="FunFam" id="3.40.50.720:FF:000084">
    <property type="entry name" value="Short-chain dehydrogenase reductase"/>
    <property type="match status" value="1"/>
</dbReference>
<dbReference type="GO" id="GO:0006633">
    <property type="term" value="P:fatty acid biosynthetic process"/>
    <property type="evidence" value="ECO:0007669"/>
    <property type="project" value="TreeGrafter"/>
</dbReference>
<dbReference type="InterPro" id="IPR002347">
    <property type="entry name" value="SDR_fam"/>
</dbReference>
<reference evidence="2" key="2">
    <citation type="submission" date="2020-09" db="EMBL/GenBank/DDBJ databases">
        <authorList>
            <person name="Sun Q."/>
            <person name="Zhou Y."/>
        </authorList>
    </citation>
    <scope>NUCLEOTIDE SEQUENCE</scope>
    <source>
        <strain evidence="2">CGMCC 1.12214</strain>
    </source>
</reference>
<name>A0A917MJ51_9HYPH</name>
<dbReference type="PANTHER" id="PTHR42760">
    <property type="entry name" value="SHORT-CHAIN DEHYDROGENASES/REDUCTASES FAMILY MEMBER"/>
    <property type="match status" value="1"/>
</dbReference>
<sequence length="268" mass="28166">MVDRLKGKTALVVGAGSIGPGWGNGKATAVTFSREGAHVVCADINLAAAEETAELIRAEGGEAIALQANVTKLADIDAMVEAALAAFGRIDVLDNNVGIAEVGGVVELEEAEWDRVFAVNLKSAFLTMKRVIPVMERQGGGSIVNISSVASLRWTGVPYASYYASKAALNHLTKTTAVQYAAQNIRVNAVLPGLMKTPMVAHSAGLAATYSGGDVEEMWRKRASQVPMGRQGEAWDVANAALFLASDESRYVTGLELIVDGGLTLKYA</sequence>
<reference evidence="2" key="1">
    <citation type="journal article" date="2014" name="Int. J. Syst. Evol. Microbiol.">
        <title>Complete genome sequence of Corynebacterium casei LMG S-19264T (=DSM 44701T), isolated from a smear-ripened cheese.</title>
        <authorList>
            <consortium name="US DOE Joint Genome Institute (JGI-PGF)"/>
            <person name="Walter F."/>
            <person name="Albersmeier A."/>
            <person name="Kalinowski J."/>
            <person name="Ruckert C."/>
        </authorList>
    </citation>
    <scope>NUCLEOTIDE SEQUENCE</scope>
    <source>
        <strain evidence="2">CGMCC 1.12214</strain>
    </source>
</reference>
<keyword evidence="3" id="KW-1185">Reference proteome</keyword>
<dbReference type="GO" id="GO:0048038">
    <property type="term" value="F:quinone binding"/>
    <property type="evidence" value="ECO:0007669"/>
    <property type="project" value="TreeGrafter"/>
</dbReference>